<keyword evidence="1" id="KW-0812">Transmembrane</keyword>
<evidence type="ECO:0000313" key="3">
    <source>
        <dbReference type="Proteomes" id="UP001499978"/>
    </source>
</evidence>
<organism evidence="2 3">
    <name type="scientific">Pilimelia columellifera subsp. columellifera</name>
    <dbReference type="NCBI Taxonomy" id="706583"/>
    <lineage>
        <taxon>Bacteria</taxon>
        <taxon>Bacillati</taxon>
        <taxon>Actinomycetota</taxon>
        <taxon>Actinomycetes</taxon>
        <taxon>Micromonosporales</taxon>
        <taxon>Micromonosporaceae</taxon>
        <taxon>Pilimelia</taxon>
    </lineage>
</organism>
<comment type="caution">
    <text evidence="2">The sequence shown here is derived from an EMBL/GenBank/DDBJ whole genome shotgun (WGS) entry which is preliminary data.</text>
</comment>
<reference evidence="2 3" key="1">
    <citation type="journal article" date="2019" name="Int. J. Syst. Evol. Microbiol.">
        <title>The Global Catalogue of Microorganisms (GCM) 10K type strain sequencing project: providing services to taxonomists for standard genome sequencing and annotation.</title>
        <authorList>
            <consortium name="The Broad Institute Genomics Platform"/>
            <consortium name="The Broad Institute Genome Sequencing Center for Infectious Disease"/>
            <person name="Wu L."/>
            <person name="Ma J."/>
        </authorList>
    </citation>
    <scope>NUCLEOTIDE SEQUENCE [LARGE SCALE GENOMIC DNA]</scope>
    <source>
        <strain evidence="2 3">JCM 3367</strain>
    </source>
</reference>
<gene>
    <name evidence="2" type="ORF">GCM10010201_10220</name>
</gene>
<dbReference type="Proteomes" id="UP001499978">
    <property type="component" value="Unassembled WGS sequence"/>
</dbReference>
<evidence type="ECO:0000313" key="2">
    <source>
        <dbReference type="EMBL" id="GAA2515689.1"/>
    </source>
</evidence>
<keyword evidence="3" id="KW-1185">Reference proteome</keyword>
<accession>A0ABN3N754</accession>
<keyword evidence="1" id="KW-1133">Transmembrane helix</keyword>
<dbReference type="EMBL" id="BAAARY010000003">
    <property type="protein sequence ID" value="GAA2515689.1"/>
    <property type="molecule type" value="Genomic_DNA"/>
</dbReference>
<feature type="transmembrane region" description="Helical" evidence="1">
    <location>
        <begin position="67"/>
        <end position="92"/>
    </location>
</feature>
<keyword evidence="1" id="KW-0472">Membrane</keyword>
<evidence type="ECO:0000256" key="1">
    <source>
        <dbReference type="SAM" id="Phobius"/>
    </source>
</evidence>
<dbReference type="RefSeq" id="WP_344169005.1">
    <property type="nucleotide sequence ID" value="NZ_BAAARY010000003.1"/>
</dbReference>
<name>A0ABN3N754_9ACTN</name>
<sequence length="93" mass="10092">MPQAQPRTGRPAVTLPGWMATPEPARLTLSGRLATLVFRVPGAAALRERWWRFAGRTRLADRYPRSVAVLGAFLAFAGTCLLVGLAFLMLALA</sequence>
<proteinExistence type="predicted"/>
<protein>
    <submittedName>
        <fullName evidence="2">Uncharacterized protein</fullName>
    </submittedName>
</protein>